<gene>
    <name evidence="1" type="ORF">C731_2958</name>
</gene>
<proteinExistence type="predicted"/>
<keyword evidence="2" id="KW-1185">Reference proteome</keyword>
<comment type="caution">
    <text evidence="1">The sequence shown here is derived from an EMBL/GenBank/DDBJ whole genome shotgun (WGS) entry which is preliminary data.</text>
</comment>
<accession>K5BAY7</accession>
<dbReference type="AlphaFoldDB" id="K5BAY7"/>
<reference evidence="1 2" key="1">
    <citation type="journal article" date="2012" name="J. Bacteriol.">
        <title>Genome sequence of Mycobacterium hassiacum DSM 44199, a rare source of heat-stable mycobacterial proteins.</title>
        <authorList>
            <person name="Tiago I."/>
            <person name="Maranha A."/>
            <person name="Mendes V."/>
            <person name="Alarico S."/>
            <person name="Moynihan P.J."/>
            <person name="Clarke A.J."/>
            <person name="Macedo-Ribeiro S."/>
            <person name="Pereira P.J."/>
            <person name="Empadinhas N."/>
        </authorList>
    </citation>
    <scope>NUCLEOTIDE SEQUENCE [LARGE SCALE GENOMIC DNA]</scope>
    <source>
        <strain evidence="2">DSM 44199 / CIP 105218 / JCM 12690 / 3849</strain>
    </source>
</reference>
<dbReference type="Proteomes" id="UP000006265">
    <property type="component" value="Unassembled WGS sequence"/>
</dbReference>
<organism evidence="1 2">
    <name type="scientific">Mycolicibacterium hassiacum (strain DSM 44199 / CIP 105218 / JCM 12690 / 3849)</name>
    <name type="common">Mycobacterium hassiacum</name>
    <dbReference type="NCBI Taxonomy" id="1122247"/>
    <lineage>
        <taxon>Bacteria</taxon>
        <taxon>Bacillati</taxon>
        <taxon>Actinomycetota</taxon>
        <taxon>Actinomycetes</taxon>
        <taxon>Mycobacteriales</taxon>
        <taxon>Mycobacteriaceae</taxon>
        <taxon>Mycolicibacterium</taxon>
    </lineage>
</organism>
<dbReference type="PATRIC" id="fig|1122247.3.peg.2838"/>
<evidence type="ECO:0000313" key="2">
    <source>
        <dbReference type="Proteomes" id="UP000006265"/>
    </source>
</evidence>
<sequence>MTLTSTKLPYLHKNARSRRITTAEVREVFAEEVTRGLDSRIDRDEYLRKVMP</sequence>
<dbReference type="STRING" id="1122247.GCA_000379865_01650"/>
<dbReference type="EMBL" id="AMRA01000084">
    <property type="protein sequence ID" value="EKF23060.1"/>
    <property type="molecule type" value="Genomic_DNA"/>
</dbReference>
<name>K5BAY7_MYCHD</name>
<evidence type="ECO:0000313" key="1">
    <source>
        <dbReference type="EMBL" id="EKF23060.1"/>
    </source>
</evidence>
<protein>
    <submittedName>
        <fullName evidence="1">Putative gp53.1</fullName>
    </submittedName>
</protein>